<keyword evidence="3" id="KW-1133">Transmembrane helix</keyword>
<organism evidence="4 5">
    <name type="scientific">Wolfiporia cocos (strain MD-104)</name>
    <name type="common">Brown rot fungus</name>
    <dbReference type="NCBI Taxonomy" id="742152"/>
    <lineage>
        <taxon>Eukaryota</taxon>
        <taxon>Fungi</taxon>
        <taxon>Dikarya</taxon>
        <taxon>Basidiomycota</taxon>
        <taxon>Agaricomycotina</taxon>
        <taxon>Agaricomycetes</taxon>
        <taxon>Polyporales</taxon>
        <taxon>Phaeolaceae</taxon>
        <taxon>Wolfiporia</taxon>
    </lineage>
</organism>
<keyword evidence="3" id="KW-0812">Transmembrane</keyword>
<protein>
    <submittedName>
        <fullName evidence="4">MFS general substrate transporter</fullName>
    </submittedName>
</protein>
<evidence type="ECO:0000313" key="5">
    <source>
        <dbReference type="Proteomes" id="UP000218811"/>
    </source>
</evidence>
<dbReference type="STRING" id="742152.A0A2H3JNB4"/>
<dbReference type="AlphaFoldDB" id="A0A2H3JNB4"/>
<dbReference type="GO" id="GO:0016020">
    <property type="term" value="C:membrane"/>
    <property type="evidence" value="ECO:0007669"/>
    <property type="project" value="UniProtKB-SubCell"/>
</dbReference>
<feature type="transmembrane region" description="Helical" evidence="3">
    <location>
        <begin position="267"/>
        <end position="288"/>
    </location>
</feature>
<proteinExistence type="inferred from homology"/>
<dbReference type="OrthoDB" id="6499973at2759"/>
<feature type="transmembrane region" description="Helical" evidence="3">
    <location>
        <begin position="113"/>
        <end position="134"/>
    </location>
</feature>
<accession>A0A2H3JNB4</accession>
<evidence type="ECO:0000256" key="3">
    <source>
        <dbReference type="SAM" id="Phobius"/>
    </source>
</evidence>
<dbReference type="Proteomes" id="UP000218811">
    <property type="component" value="Unassembled WGS sequence"/>
</dbReference>
<dbReference type="Gene3D" id="1.20.1250.20">
    <property type="entry name" value="MFS general substrate transporter like domains"/>
    <property type="match status" value="2"/>
</dbReference>
<dbReference type="InterPro" id="IPR011701">
    <property type="entry name" value="MFS"/>
</dbReference>
<feature type="transmembrane region" description="Helical" evidence="3">
    <location>
        <begin position="338"/>
        <end position="356"/>
    </location>
</feature>
<dbReference type="GO" id="GO:0022857">
    <property type="term" value="F:transmembrane transporter activity"/>
    <property type="evidence" value="ECO:0007669"/>
    <property type="project" value="InterPro"/>
</dbReference>
<keyword evidence="3" id="KW-0472">Membrane</keyword>
<dbReference type="OMA" id="PIFYVQV"/>
<dbReference type="PANTHER" id="PTHR11360:SF234">
    <property type="entry name" value="MFS-TYPE TRANSPORTER DBAD-RELATED"/>
    <property type="match status" value="1"/>
</dbReference>
<keyword evidence="5" id="KW-1185">Reference proteome</keyword>
<feature type="transmembrane region" description="Helical" evidence="3">
    <location>
        <begin position="86"/>
        <end position="106"/>
    </location>
</feature>
<feature type="transmembrane region" description="Helical" evidence="3">
    <location>
        <begin position="140"/>
        <end position="162"/>
    </location>
</feature>
<feature type="transmembrane region" description="Helical" evidence="3">
    <location>
        <begin position="46"/>
        <end position="66"/>
    </location>
</feature>
<dbReference type="SUPFAM" id="SSF103473">
    <property type="entry name" value="MFS general substrate transporter"/>
    <property type="match status" value="1"/>
</dbReference>
<dbReference type="PANTHER" id="PTHR11360">
    <property type="entry name" value="MONOCARBOXYLATE TRANSPORTER"/>
    <property type="match status" value="1"/>
</dbReference>
<evidence type="ECO:0000256" key="1">
    <source>
        <dbReference type="ARBA" id="ARBA00004141"/>
    </source>
</evidence>
<dbReference type="Pfam" id="PF07690">
    <property type="entry name" value="MFS_1"/>
    <property type="match status" value="1"/>
</dbReference>
<comment type="subcellular location">
    <subcellularLocation>
        <location evidence="1">Membrane</location>
        <topology evidence="1">Multi-pass membrane protein</topology>
    </subcellularLocation>
</comment>
<comment type="similarity">
    <text evidence="2">Belongs to the major facilitator superfamily. Monocarboxylate porter (TC 2.A.1.13) family.</text>
</comment>
<evidence type="ECO:0000313" key="4">
    <source>
        <dbReference type="EMBL" id="PCH43672.1"/>
    </source>
</evidence>
<feature type="transmembrane region" description="Helical" evidence="3">
    <location>
        <begin position="395"/>
        <end position="414"/>
    </location>
</feature>
<feature type="transmembrane region" description="Helical" evidence="3">
    <location>
        <begin position="308"/>
        <end position="326"/>
    </location>
</feature>
<feature type="transmembrane region" description="Helical" evidence="3">
    <location>
        <begin position="426"/>
        <end position="445"/>
    </location>
</feature>
<name>A0A2H3JNB4_WOLCO</name>
<feature type="transmembrane region" description="Helical" evidence="3">
    <location>
        <begin position="174"/>
        <end position="190"/>
    </location>
</feature>
<reference evidence="4 5" key="1">
    <citation type="journal article" date="2012" name="Science">
        <title>The Paleozoic origin of enzymatic lignin decomposition reconstructed from 31 fungal genomes.</title>
        <authorList>
            <person name="Floudas D."/>
            <person name="Binder M."/>
            <person name="Riley R."/>
            <person name="Barry K."/>
            <person name="Blanchette R.A."/>
            <person name="Henrissat B."/>
            <person name="Martinez A.T."/>
            <person name="Otillar R."/>
            <person name="Spatafora J.W."/>
            <person name="Yadav J.S."/>
            <person name="Aerts A."/>
            <person name="Benoit I."/>
            <person name="Boyd A."/>
            <person name="Carlson A."/>
            <person name="Copeland A."/>
            <person name="Coutinho P.M."/>
            <person name="de Vries R.P."/>
            <person name="Ferreira P."/>
            <person name="Findley K."/>
            <person name="Foster B."/>
            <person name="Gaskell J."/>
            <person name="Glotzer D."/>
            <person name="Gorecki P."/>
            <person name="Heitman J."/>
            <person name="Hesse C."/>
            <person name="Hori C."/>
            <person name="Igarashi K."/>
            <person name="Jurgens J.A."/>
            <person name="Kallen N."/>
            <person name="Kersten P."/>
            <person name="Kohler A."/>
            <person name="Kuees U."/>
            <person name="Kumar T.K.A."/>
            <person name="Kuo A."/>
            <person name="LaButti K."/>
            <person name="Larrondo L.F."/>
            <person name="Lindquist E."/>
            <person name="Ling A."/>
            <person name="Lombard V."/>
            <person name="Lucas S."/>
            <person name="Lundell T."/>
            <person name="Martin R."/>
            <person name="McLaughlin D.J."/>
            <person name="Morgenstern I."/>
            <person name="Morin E."/>
            <person name="Murat C."/>
            <person name="Nagy L.G."/>
            <person name="Nolan M."/>
            <person name="Ohm R.A."/>
            <person name="Patyshakuliyeva A."/>
            <person name="Rokas A."/>
            <person name="Ruiz-Duenas F.J."/>
            <person name="Sabat G."/>
            <person name="Salamov A."/>
            <person name="Samejima M."/>
            <person name="Schmutz J."/>
            <person name="Slot J.C."/>
            <person name="St John F."/>
            <person name="Stenlid J."/>
            <person name="Sun H."/>
            <person name="Sun S."/>
            <person name="Syed K."/>
            <person name="Tsang A."/>
            <person name="Wiebenga A."/>
            <person name="Young D."/>
            <person name="Pisabarro A."/>
            <person name="Eastwood D.C."/>
            <person name="Martin F."/>
            <person name="Cullen D."/>
            <person name="Grigoriev I.V."/>
            <person name="Hibbett D.S."/>
        </authorList>
    </citation>
    <scope>NUCLEOTIDE SEQUENCE [LARGE SCALE GENOMIC DNA]</scope>
    <source>
        <strain evidence="4 5">MD-104</strain>
    </source>
</reference>
<dbReference type="EMBL" id="KB468146">
    <property type="protein sequence ID" value="PCH43672.1"/>
    <property type="molecule type" value="Genomic_DNA"/>
</dbReference>
<evidence type="ECO:0000256" key="2">
    <source>
        <dbReference type="ARBA" id="ARBA00006727"/>
    </source>
</evidence>
<gene>
    <name evidence="4" type="ORF">WOLCODRAFT_74929</name>
</gene>
<feature type="transmembrane region" description="Helical" evidence="3">
    <location>
        <begin position="223"/>
        <end position="246"/>
    </location>
</feature>
<feature type="transmembrane region" description="Helical" evidence="3">
    <location>
        <begin position="362"/>
        <end position="383"/>
    </location>
</feature>
<dbReference type="InterPro" id="IPR050327">
    <property type="entry name" value="Proton-linked_MCT"/>
</dbReference>
<sequence>MSEPVALELHPPSDRSVNIIKDKPPSEIVVSEDTNSQPVEIPDGGLQAWLSVLGGFLVLFVTFGYSNSFGVFQDYYTLKGASSSSNISWIGSVQLFLTFFMGLPAGRLFDKGYFHVTNAIGSFLFVFCMFMLSLADPSKYYQLILSQGVGLGLGSGLLLVPAQSVQAHHWKKHRAFAMGIVASGISMVLLDKRMEPNDHPAGSGFGGIVYPIMLNQLINGSVGFAWGVRAAAFLTLGLLVVANLTMTTRLPSAKNRPAQPKVDIKAILFDSAYTLVEFGFFFTLWGLYYPYFYLQLWMNTHGLSATVALYSIAIMNAGSIPGRIVLNILADSYGQFNVLCPVILAMGALVFAMFGLESVGAVIVFAILYGFFSGCCMSLLYATLLASLANSMEEVGIRLGIVYCVGAFAFLTGTPIDGALLGSVDAWYKPTVFSGVFMSLSLHLLKLTNVCLGRTCKWRCLCNLCSYDIREEKA</sequence>
<dbReference type="InterPro" id="IPR036259">
    <property type="entry name" value="MFS_trans_sf"/>
</dbReference>